<dbReference type="EMBL" id="CZCS02000013">
    <property type="protein sequence ID" value="VXD14511.1"/>
    <property type="molecule type" value="Genomic_DNA"/>
</dbReference>
<comment type="caution">
    <text evidence="3">The sequence shown here is derived from an EMBL/GenBank/DDBJ whole genome shotgun (WGS) entry which is preliminary data.</text>
</comment>
<evidence type="ECO:0000259" key="2">
    <source>
        <dbReference type="Pfam" id="PF07510"/>
    </source>
</evidence>
<evidence type="ECO:0000313" key="4">
    <source>
        <dbReference type="Proteomes" id="UP000182190"/>
    </source>
</evidence>
<dbReference type="PANTHER" id="PTHR35149:SF2">
    <property type="entry name" value="DUF262 DOMAIN-CONTAINING PROTEIN"/>
    <property type="match status" value="1"/>
</dbReference>
<protein>
    <recommendedName>
        <fullName evidence="5">DUF262 domain-containing protein</fullName>
    </recommendedName>
</protein>
<dbReference type="InterPro" id="IPR004919">
    <property type="entry name" value="GmrSD_N"/>
</dbReference>
<dbReference type="Pfam" id="PF07510">
    <property type="entry name" value="GmrSD_C"/>
    <property type="match status" value="1"/>
</dbReference>
<keyword evidence="4" id="KW-1185">Reference proteome</keyword>
<reference evidence="3" key="1">
    <citation type="submission" date="2019-10" db="EMBL/GenBank/DDBJ databases">
        <authorList>
            <consortium name="Genoscope - CEA"/>
            <person name="William W."/>
        </authorList>
    </citation>
    <scope>NUCLEOTIDE SEQUENCE [LARGE SCALE GENOMIC DNA]</scope>
    <source>
        <strain evidence="3">BBR_PRJEB10994</strain>
    </source>
</reference>
<dbReference type="RefSeq" id="WP_197046211.1">
    <property type="nucleotide sequence ID" value="NZ_LR734982.1"/>
</dbReference>
<evidence type="ECO:0008006" key="5">
    <source>
        <dbReference type="Google" id="ProtNLM"/>
    </source>
</evidence>
<gene>
    <name evidence="3" type="ORF">PL9631_110044</name>
</gene>
<proteinExistence type="predicted"/>
<dbReference type="Proteomes" id="UP000182190">
    <property type="component" value="Unassembled WGS sequence"/>
</dbReference>
<dbReference type="AlphaFoldDB" id="A0A7Z9BKE7"/>
<accession>A0A7Z9BKE7</accession>
<feature type="domain" description="GmrSD restriction endonucleases C-terminal" evidence="2">
    <location>
        <begin position="430"/>
        <end position="563"/>
    </location>
</feature>
<sequence>MKATETTLRNLLEGTKQFQIPLFQRPYSWTTENWENLWEDLMKLYTNEVEGSYFVGAIVTQAILGTADGISPFLVIDGQQRLITLTVLLAAIRQYLLKDKTPTIKDKNQKLAGELYDKILTNQYKEGEDFYKVLPTQGDQETYQSIVTATKEKEMKKEGMIYQCYNFFKEKLKKPHQEEGGLALDLAKFKTVILERLILVNITSDEQDNPYLIFESLNYKGEELTQADLVRNYIFMKLPRQKREEIYQDKWLHLENQFKANVPPKEYARELTTAFWFYLRKDGEAVNEKEVYKVIKNRFDNAPNEIESKLEEIIQFIKYYQRLKFYHRESEGKLRYRFERLMRLDFTTCHIFLLNVYDEFDKDKLSLEQFETILGYLESYFVRRWFADVSTKSLGKVFNNLYKEVQAANSDDLVKGLQTVLCGYEKEKIWPSDEDFRKKIITKSLYSSKNSDRIKLILESLNFTLSKEKVDPDNLTIEHIMPQTLTPQWEKMLGNNSSQVKKELLHTLGNLTLTGYNSELGNKPFDEKKTKYRDSNVSLNKYFEEIVAWNADEIKARADKLADIAIKVWPR</sequence>
<name>A0A7Z9BKE7_9CYAN</name>
<dbReference type="InterPro" id="IPR011089">
    <property type="entry name" value="GmrSD_C"/>
</dbReference>
<dbReference type="PANTHER" id="PTHR35149">
    <property type="entry name" value="SLL5132 PROTEIN"/>
    <property type="match status" value="1"/>
</dbReference>
<dbReference type="Pfam" id="PF03235">
    <property type="entry name" value="GmrSD_N"/>
    <property type="match status" value="1"/>
</dbReference>
<evidence type="ECO:0000313" key="3">
    <source>
        <dbReference type="EMBL" id="VXD14511.1"/>
    </source>
</evidence>
<evidence type="ECO:0000259" key="1">
    <source>
        <dbReference type="Pfam" id="PF03235"/>
    </source>
</evidence>
<feature type="domain" description="GmrSD restriction endonucleases N-terminal" evidence="1">
    <location>
        <begin position="9"/>
        <end position="235"/>
    </location>
</feature>
<organism evidence="3 4">
    <name type="scientific">Planktothrix paucivesiculata PCC 9631</name>
    <dbReference type="NCBI Taxonomy" id="671071"/>
    <lineage>
        <taxon>Bacteria</taxon>
        <taxon>Bacillati</taxon>
        <taxon>Cyanobacteriota</taxon>
        <taxon>Cyanophyceae</taxon>
        <taxon>Oscillatoriophycideae</taxon>
        <taxon>Oscillatoriales</taxon>
        <taxon>Microcoleaceae</taxon>
        <taxon>Planktothrix</taxon>
    </lineage>
</organism>